<proteinExistence type="predicted"/>
<keyword evidence="4" id="KW-1185">Reference proteome</keyword>
<organism evidence="2">
    <name type="scientific">Physcomitrium patens</name>
    <name type="common">Spreading-leaved earth moss</name>
    <name type="synonym">Physcomitrella patens</name>
    <dbReference type="NCBI Taxonomy" id="3218"/>
    <lineage>
        <taxon>Eukaryota</taxon>
        <taxon>Viridiplantae</taxon>
        <taxon>Streptophyta</taxon>
        <taxon>Embryophyta</taxon>
        <taxon>Bryophyta</taxon>
        <taxon>Bryophytina</taxon>
        <taxon>Bryopsida</taxon>
        <taxon>Funariidae</taxon>
        <taxon>Funariales</taxon>
        <taxon>Funariaceae</taxon>
        <taxon>Physcomitrium</taxon>
    </lineage>
</organism>
<evidence type="ECO:0000256" key="1">
    <source>
        <dbReference type="SAM" id="MobiDB-lite"/>
    </source>
</evidence>
<evidence type="ECO:0000313" key="3">
    <source>
        <dbReference type="EnsemblPlants" id="PAC:32954665.CDS.1"/>
    </source>
</evidence>
<dbReference type="EnsemblPlants" id="Pp3c5_4160V3.1">
    <property type="protein sequence ID" value="PAC:32954665.CDS.1"/>
    <property type="gene ID" value="Pp3c5_4160"/>
</dbReference>
<dbReference type="EnsemblPlants" id="Pp3c5_4160V3.2">
    <property type="protein sequence ID" value="PAC:32954666.CDS.1"/>
    <property type="gene ID" value="Pp3c5_4160"/>
</dbReference>
<name>A0A2K1KIC8_PHYPA</name>
<dbReference type="Gramene" id="Pp3c5_4160V3.1">
    <property type="protein sequence ID" value="PAC:32954665.CDS.1"/>
    <property type="gene ID" value="Pp3c5_4160"/>
</dbReference>
<gene>
    <name evidence="2" type="ORF">PHYPA_007221</name>
</gene>
<reference evidence="2 4" key="1">
    <citation type="journal article" date="2008" name="Science">
        <title>The Physcomitrella genome reveals evolutionary insights into the conquest of land by plants.</title>
        <authorList>
            <person name="Rensing S."/>
            <person name="Lang D."/>
            <person name="Zimmer A."/>
            <person name="Terry A."/>
            <person name="Salamov A."/>
            <person name="Shapiro H."/>
            <person name="Nishiyama T."/>
            <person name="Perroud P.-F."/>
            <person name="Lindquist E."/>
            <person name="Kamisugi Y."/>
            <person name="Tanahashi T."/>
            <person name="Sakakibara K."/>
            <person name="Fujita T."/>
            <person name="Oishi K."/>
            <person name="Shin-I T."/>
            <person name="Kuroki Y."/>
            <person name="Toyoda A."/>
            <person name="Suzuki Y."/>
            <person name="Hashimoto A."/>
            <person name="Yamaguchi K."/>
            <person name="Sugano A."/>
            <person name="Kohara Y."/>
            <person name="Fujiyama A."/>
            <person name="Anterola A."/>
            <person name="Aoki S."/>
            <person name="Ashton N."/>
            <person name="Barbazuk W.B."/>
            <person name="Barker E."/>
            <person name="Bennetzen J."/>
            <person name="Bezanilla M."/>
            <person name="Blankenship R."/>
            <person name="Cho S.H."/>
            <person name="Dutcher S."/>
            <person name="Estelle M."/>
            <person name="Fawcett J.A."/>
            <person name="Gundlach H."/>
            <person name="Hanada K."/>
            <person name="Heyl A."/>
            <person name="Hicks K.A."/>
            <person name="Hugh J."/>
            <person name="Lohr M."/>
            <person name="Mayer K."/>
            <person name="Melkozernov A."/>
            <person name="Murata T."/>
            <person name="Nelson D."/>
            <person name="Pils B."/>
            <person name="Prigge M."/>
            <person name="Reiss B."/>
            <person name="Renner T."/>
            <person name="Rombauts S."/>
            <person name="Rushton P."/>
            <person name="Sanderfoot A."/>
            <person name="Schween G."/>
            <person name="Shiu S.-H."/>
            <person name="Stueber K."/>
            <person name="Theodoulou F.L."/>
            <person name="Tu H."/>
            <person name="Van de Peer Y."/>
            <person name="Verrier P.J."/>
            <person name="Waters E."/>
            <person name="Wood A."/>
            <person name="Yang L."/>
            <person name="Cove D."/>
            <person name="Cuming A."/>
            <person name="Hasebe M."/>
            <person name="Lucas S."/>
            <person name="Mishler D.B."/>
            <person name="Reski R."/>
            <person name="Grigoriev I."/>
            <person name="Quatrano R.S."/>
            <person name="Boore J.L."/>
        </authorList>
    </citation>
    <scope>NUCLEOTIDE SEQUENCE [LARGE SCALE GENOMIC DNA]</scope>
    <source>
        <strain evidence="3 4">cv. Gransden 2004</strain>
    </source>
</reference>
<reference evidence="2 4" key="2">
    <citation type="journal article" date="2018" name="Plant J.">
        <title>The Physcomitrella patens chromosome-scale assembly reveals moss genome structure and evolution.</title>
        <authorList>
            <person name="Lang D."/>
            <person name="Ullrich K.K."/>
            <person name="Murat F."/>
            <person name="Fuchs J."/>
            <person name="Jenkins J."/>
            <person name="Haas F.B."/>
            <person name="Piednoel M."/>
            <person name="Gundlach H."/>
            <person name="Van Bel M."/>
            <person name="Meyberg R."/>
            <person name="Vives C."/>
            <person name="Morata J."/>
            <person name="Symeonidi A."/>
            <person name="Hiss M."/>
            <person name="Muchero W."/>
            <person name="Kamisugi Y."/>
            <person name="Saleh O."/>
            <person name="Blanc G."/>
            <person name="Decker E.L."/>
            <person name="van Gessel N."/>
            <person name="Grimwood J."/>
            <person name="Hayes R.D."/>
            <person name="Graham S.W."/>
            <person name="Gunter L.E."/>
            <person name="McDaniel S.F."/>
            <person name="Hoernstein S.N.W."/>
            <person name="Larsson A."/>
            <person name="Li F.W."/>
            <person name="Perroud P.F."/>
            <person name="Phillips J."/>
            <person name="Ranjan P."/>
            <person name="Rokshar D.S."/>
            <person name="Rothfels C.J."/>
            <person name="Schneider L."/>
            <person name="Shu S."/>
            <person name="Stevenson D.W."/>
            <person name="Thummler F."/>
            <person name="Tillich M."/>
            <person name="Villarreal Aguilar J.C."/>
            <person name="Widiez T."/>
            <person name="Wong G.K."/>
            <person name="Wymore A."/>
            <person name="Zhang Y."/>
            <person name="Zimmer A.D."/>
            <person name="Quatrano R.S."/>
            <person name="Mayer K.F.X."/>
            <person name="Goodstein D."/>
            <person name="Casacuberta J.M."/>
            <person name="Vandepoele K."/>
            <person name="Reski R."/>
            <person name="Cuming A.C."/>
            <person name="Tuskan G.A."/>
            <person name="Maumus F."/>
            <person name="Salse J."/>
            <person name="Schmutz J."/>
            <person name="Rensing S.A."/>
        </authorList>
    </citation>
    <scope>NUCLEOTIDE SEQUENCE [LARGE SCALE GENOMIC DNA]</scope>
    <source>
        <strain evidence="3 4">cv. Gransden 2004</strain>
    </source>
</reference>
<dbReference type="Proteomes" id="UP000006727">
    <property type="component" value="Chromosome 5"/>
</dbReference>
<dbReference type="Gramene" id="Pp3c5_4160V3.2">
    <property type="protein sequence ID" value="PAC:32954666.CDS.1"/>
    <property type="gene ID" value="Pp3c5_4160"/>
</dbReference>
<dbReference type="InParanoid" id="A0A2K1KIC8"/>
<feature type="region of interest" description="Disordered" evidence="1">
    <location>
        <begin position="1"/>
        <end position="21"/>
    </location>
</feature>
<evidence type="ECO:0000313" key="2">
    <source>
        <dbReference type="EMBL" id="PNR53546.1"/>
    </source>
</evidence>
<sequence>MLSHAHNLRARERGDYTPRQSVTRGFGHGFGPHARCCIVLGTVRGRDSYILGD</sequence>
<accession>A0A2K1KIC8</accession>
<evidence type="ECO:0000313" key="4">
    <source>
        <dbReference type="Proteomes" id="UP000006727"/>
    </source>
</evidence>
<dbReference type="EMBL" id="ABEU02000005">
    <property type="protein sequence ID" value="PNR53546.1"/>
    <property type="molecule type" value="Genomic_DNA"/>
</dbReference>
<dbReference type="AlphaFoldDB" id="A0A2K1KIC8"/>
<reference evidence="3" key="3">
    <citation type="submission" date="2020-12" db="UniProtKB">
        <authorList>
            <consortium name="EnsemblPlants"/>
        </authorList>
    </citation>
    <scope>IDENTIFICATION</scope>
</reference>
<protein>
    <submittedName>
        <fullName evidence="2 3">Uncharacterized protein</fullName>
    </submittedName>
</protein>